<dbReference type="OrthoDB" id="5321006at2759"/>
<dbReference type="FunCoup" id="J4H266">
    <property type="interactions" value="8"/>
</dbReference>
<dbReference type="EMBL" id="HE797012">
    <property type="protein sequence ID" value="CCM00989.1"/>
    <property type="molecule type" value="Genomic_DNA"/>
</dbReference>
<feature type="region of interest" description="Disordered" evidence="2">
    <location>
        <begin position="216"/>
        <end position="247"/>
    </location>
</feature>
<dbReference type="InterPro" id="IPR013859">
    <property type="entry name" value="Ssr4_N"/>
</dbReference>
<keyword evidence="1" id="KW-0175">Coiled coil</keyword>
<evidence type="ECO:0000259" key="3">
    <source>
        <dbReference type="Pfam" id="PF08549"/>
    </source>
</evidence>
<dbReference type="InParanoid" id="J4H266"/>
<proteinExistence type="predicted"/>
<feature type="domain" description="SWI/SNF and RSC complexes subunit Ssr4 N-terminal" evidence="3">
    <location>
        <begin position="24"/>
        <end position="149"/>
    </location>
</feature>
<evidence type="ECO:0000256" key="2">
    <source>
        <dbReference type="SAM" id="MobiDB-lite"/>
    </source>
</evidence>
<accession>J4H266</accession>
<gene>
    <name evidence="4" type="ORF">FIBRA_03037</name>
</gene>
<reference evidence="4 5" key="1">
    <citation type="journal article" date="2012" name="Appl. Environ. Microbiol.">
        <title>Short-read sequencing for genomic analysis of the brown rot fungus Fibroporia radiculosa.</title>
        <authorList>
            <person name="Tang J.D."/>
            <person name="Perkins A.D."/>
            <person name="Sonstegard T.S."/>
            <person name="Schroeder S.G."/>
            <person name="Burgess S.C."/>
            <person name="Diehl S.V."/>
        </authorList>
    </citation>
    <scope>NUCLEOTIDE SEQUENCE [LARGE SCALE GENOMIC DNA]</scope>
    <source>
        <strain evidence="4 5">TFFH 294</strain>
    </source>
</reference>
<evidence type="ECO:0000313" key="4">
    <source>
        <dbReference type="EMBL" id="CCM00989.1"/>
    </source>
</evidence>
<evidence type="ECO:0000256" key="1">
    <source>
        <dbReference type="SAM" id="Coils"/>
    </source>
</evidence>
<feature type="coiled-coil region" evidence="1">
    <location>
        <begin position="294"/>
        <end position="328"/>
    </location>
</feature>
<name>J4H266_9APHY</name>
<sequence>MSVTAQHEGLCLRYPETLGLQPNILAYEMAVSMLLRATQLAQHTPFTWGYIDKPPEGQLFLIFLTPQLPFPPDGIRYQEQEQKGIIPAGGGRELEVMEVKFGFVPGADSMAWRVRRRYRLQKGGHPQLVLIHYTRGQSMPIMPALNQPIRAYPLREINEPAVFVMGDKLGQKVYPRGAAADRQPPPALGVPFTPGMPANPQALLAQQNSNMEALERRNQRDRNGNVGARQQQPHQSRIEEDDSADEGDMISTRTLALTRYRRNHDLMNEVFMFAAFGRKKEFETPPPPFSIFDSKTLEGKVAKLSAEVEELKSRAAARREQRVNAESEETVDILMESIQSTGEGIVT</sequence>
<evidence type="ECO:0000313" key="5">
    <source>
        <dbReference type="Proteomes" id="UP000006352"/>
    </source>
</evidence>
<organism evidence="4 5">
    <name type="scientific">Fibroporia radiculosa</name>
    <dbReference type="NCBI Taxonomy" id="599839"/>
    <lineage>
        <taxon>Eukaryota</taxon>
        <taxon>Fungi</taxon>
        <taxon>Dikarya</taxon>
        <taxon>Basidiomycota</taxon>
        <taxon>Agaricomycotina</taxon>
        <taxon>Agaricomycetes</taxon>
        <taxon>Polyporales</taxon>
        <taxon>Fibroporiaceae</taxon>
        <taxon>Fibroporia</taxon>
    </lineage>
</organism>
<dbReference type="RefSeq" id="XP_012180272.1">
    <property type="nucleotide sequence ID" value="XM_012324882.1"/>
</dbReference>
<dbReference type="Pfam" id="PF08549">
    <property type="entry name" value="SWI-SNF_Ssr4_N"/>
    <property type="match status" value="1"/>
</dbReference>
<feature type="region of interest" description="Disordered" evidence="2">
    <location>
        <begin position="179"/>
        <end position="200"/>
    </location>
</feature>
<dbReference type="HOGENOM" id="CLU_044238_0_0_1"/>
<dbReference type="Proteomes" id="UP000006352">
    <property type="component" value="Unassembled WGS sequence"/>
</dbReference>
<dbReference type="GeneID" id="24095900"/>
<keyword evidence="5" id="KW-1185">Reference proteome</keyword>
<protein>
    <recommendedName>
        <fullName evidence="3">SWI/SNF and RSC complexes subunit Ssr4 N-terminal domain-containing protein</fullName>
    </recommendedName>
</protein>
<dbReference type="GO" id="GO:0006338">
    <property type="term" value="P:chromatin remodeling"/>
    <property type="evidence" value="ECO:0007669"/>
    <property type="project" value="InterPro"/>
</dbReference>
<dbReference type="AlphaFoldDB" id="J4H266"/>